<gene>
    <name evidence="1" type="ORF">OBRU01_18644</name>
</gene>
<proteinExistence type="predicted"/>
<dbReference type="InterPro" id="IPR011990">
    <property type="entry name" value="TPR-like_helical_dom_sf"/>
</dbReference>
<dbReference type="AlphaFoldDB" id="A0A0L7KYM4"/>
<dbReference type="STRING" id="104452.A0A0L7KYM4"/>
<accession>A0A0L7KYM4</accession>
<dbReference type="Gene3D" id="1.25.40.10">
    <property type="entry name" value="Tetratricopeptide repeat domain"/>
    <property type="match status" value="2"/>
</dbReference>
<evidence type="ECO:0000313" key="1">
    <source>
        <dbReference type="EMBL" id="KOB68245.1"/>
    </source>
</evidence>
<comment type="caution">
    <text evidence="1">The sequence shown here is derived from an EMBL/GenBank/DDBJ whole genome shotgun (WGS) entry which is preliminary data.</text>
</comment>
<protein>
    <submittedName>
        <fullName evidence="1">Gamma-soluble nsf attachment protein</fullName>
    </submittedName>
</protein>
<reference evidence="1 2" key="1">
    <citation type="journal article" date="2015" name="Genome Biol. Evol.">
        <title>The genome of winter moth (Operophtera brumata) provides a genomic perspective on sexual dimorphism and phenology.</title>
        <authorList>
            <person name="Derks M.F."/>
            <person name="Smit S."/>
            <person name="Salis L."/>
            <person name="Schijlen E."/>
            <person name="Bossers A."/>
            <person name="Mateman C."/>
            <person name="Pijl A.S."/>
            <person name="de Ridder D."/>
            <person name="Groenen M.A."/>
            <person name="Visser M.E."/>
            <person name="Megens H.J."/>
        </authorList>
    </citation>
    <scope>NUCLEOTIDE SEQUENCE [LARGE SCALE GENOMIC DNA]</scope>
    <source>
        <strain evidence="1">WM2013NL</strain>
        <tissue evidence="1">Head and thorax</tissue>
    </source>
</reference>
<evidence type="ECO:0000313" key="2">
    <source>
        <dbReference type="Proteomes" id="UP000037510"/>
    </source>
</evidence>
<sequence length="191" mass="20645">MECHLKASENYKLNHSFFHAAKALENAIVIYGFACDAACLYQQHGSGDSGAAVLGKAARILEEAHPEHACKLFQQAAEASFEWASNCEQAEQNTVEMLLQGMDENDSELVKRALGAPFIRSMDVEYARLAATIPLPQGDRDALTGPGVRLGAEQPYVSGQAAAADQRFEDIQEDPYESVVIPGRSDLGGLC</sequence>
<dbReference type="EMBL" id="JTDY01004361">
    <property type="protein sequence ID" value="KOB68245.1"/>
    <property type="molecule type" value="Genomic_DNA"/>
</dbReference>
<name>A0A0L7KYM4_OPEBR</name>
<organism evidence="1 2">
    <name type="scientific">Operophtera brumata</name>
    <name type="common">Winter moth</name>
    <name type="synonym">Phalaena brumata</name>
    <dbReference type="NCBI Taxonomy" id="104452"/>
    <lineage>
        <taxon>Eukaryota</taxon>
        <taxon>Metazoa</taxon>
        <taxon>Ecdysozoa</taxon>
        <taxon>Arthropoda</taxon>
        <taxon>Hexapoda</taxon>
        <taxon>Insecta</taxon>
        <taxon>Pterygota</taxon>
        <taxon>Neoptera</taxon>
        <taxon>Endopterygota</taxon>
        <taxon>Lepidoptera</taxon>
        <taxon>Glossata</taxon>
        <taxon>Ditrysia</taxon>
        <taxon>Geometroidea</taxon>
        <taxon>Geometridae</taxon>
        <taxon>Larentiinae</taxon>
        <taxon>Operophtera</taxon>
    </lineage>
</organism>
<dbReference type="Proteomes" id="UP000037510">
    <property type="component" value="Unassembled WGS sequence"/>
</dbReference>
<keyword evidence="2" id="KW-1185">Reference proteome</keyword>